<evidence type="ECO:0000256" key="3">
    <source>
        <dbReference type="ARBA" id="ARBA00018050"/>
    </source>
</evidence>
<organism evidence="14 15">
    <name type="scientific">Scleropages formosus</name>
    <name type="common">Asian bonytongue</name>
    <name type="synonym">Osteoglossum formosum</name>
    <dbReference type="NCBI Taxonomy" id="113540"/>
    <lineage>
        <taxon>Eukaryota</taxon>
        <taxon>Metazoa</taxon>
        <taxon>Chordata</taxon>
        <taxon>Craniata</taxon>
        <taxon>Vertebrata</taxon>
        <taxon>Euteleostomi</taxon>
        <taxon>Actinopterygii</taxon>
        <taxon>Neopterygii</taxon>
        <taxon>Teleostei</taxon>
        <taxon>Osteoglossocephala</taxon>
        <taxon>Osteoglossomorpha</taxon>
        <taxon>Osteoglossiformes</taxon>
        <taxon>Osteoglossidae</taxon>
        <taxon>Scleropages</taxon>
    </lineage>
</organism>
<sequence>MKSSFYRSGKVYFLDGSFRLRDAIQSEMEKCLPTPTRPTAAAQRLQTAQVAQRHFSRADGPRASLSERTQEMANNAVFTFLTVCLLALNVAKGSPDLDTPTCYRIEPATMVGVVIGDMALTVLMVIVAYQCASRRRRQKEEADKVYMNVRANCKVRQIDDKSEKSKPTFHKY</sequence>
<dbReference type="PANTHER" id="PTHR21409:SF1">
    <property type="entry name" value="HEMATOPOIETIC CELL SIGNAL TRANSDUCER"/>
    <property type="match status" value="1"/>
</dbReference>
<feature type="transmembrane region" description="Helical" evidence="13">
    <location>
        <begin position="110"/>
        <end position="129"/>
    </location>
</feature>
<evidence type="ECO:0000256" key="9">
    <source>
        <dbReference type="ARBA" id="ARBA00023157"/>
    </source>
</evidence>
<dbReference type="GO" id="GO:0016020">
    <property type="term" value="C:membrane"/>
    <property type="evidence" value="ECO:0007669"/>
    <property type="project" value="UniProtKB-SubCell"/>
</dbReference>
<dbReference type="GeneTree" id="ENSGT01110000267501"/>
<reference evidence="14 15" key="1">
    <citation type="submission" date="2019-04" db="EMBL/GenBank/DDBJ databases">
        <authorList>
            <consortium name="Wellcome Sanger Institute Data Sharing"/>
        </authorList>
    </citation>
    <scope>NUCLEOTIDE SEQUENCE [LARGE SCALE GENOMIC DNA]</scope>
</reference>
<evidence type="ECO:0000313" key="14">
    <source>
        <dbReference type="Ensembl" id="ENSSFOP00015004234.1"/>
    </source>
</evidence>
<dbReference type="Ensembl" id="ENSSFOT00015004302.2">
    <property type="protein sequence ID" value="ENSSFOP00015004234.1"/>
    <property type="gene ID" value="ENSSFOG00015002793.2"/>
</dbReference>
<evidence type="ECO:0000256" key="5">
    <source>
        <dbReference type="ARBA" id="ARBA00022692"/>
    </source>
</evidence>
<dbReference type="GO" id="GO:0051897">
    <property type="term" value="P:positive regulation of phosphatidylinositol 3-kinase/protein kinase B signal transduction"/>
    <property type="evidence" value="ECO:0007669"/>
    <property type="project" value="InterPro"/>
</dbReference>
<keyword evidence="5 13" id="KW-0812">Transmembrane</keyword>
<dbReference type="GO" id="GO:0005102">
    <property type="term" value="F:signaling receptor binding"/>
    <property type="evidence" value="ECO:0007669"/>
    <property type="project" value="InterPro"/>
</dbReference>
<evidence type="ECO:0000256" key="8">
    <source>
        <dbReference type="ARBA" id="ARBA00023136"/>
    </source>
</evidence>
<reference evidence="14" key="3">
    <citation type="submission" date="2025-09" db="UniProtKB">
        <authorList>
            <consortium name="Ensembl"/>
        </authorList>
    </citation>
    <scope>IDENTIFICATION</scope>
</reference>
<comment type="subcellular location">
    <subcellularLocation>
        <location evidence="1">Membrane</location>
        <topology evidence="1">Single-pass type I membrane protein</topology>
    </subcellularLocation>
</comment>
<keyword evidence="10" id="KW-0325">Glycoprotein</keyword>
<comment type="similarity">
    <text evidence="2">Belongs to the DAP10 family.</text>
</comment>
<accession>A0A8C9R3E5</accession>
<dbReference type="PANTHER" id="PTHR21409">
    <property type="entry name" value="HEMATOPOIETIC CELL SIGNAL TRANSDUCER"/>
    <property type="match status" value="1"/>
</dbReference>
<evidence type="ECO:0000256" key="13">
    <source>
        <dbReference type="SAM" id="Phobius"/>
    </source>
</evidence>
<reference evidence="14" key="2">
    <citation type="submission" date="2025-08" db="UniProtKB">
        <authorList>
            <consortium name="Ensembl"/>
        </authorList>
    </citation>
    <scope>IDENTIFICATION</scope>
</reference>
<feature type="transmembrane region" description="Helical" evidence="13">
    <location>
        <begin position="72"/>
        <end position="90"/>
    </location>
</feature>
<evidence type="ECO:0000256" key="12">
    <source>
        <dbReference type="ARBA" id="ARBA00031263"/>
    </source>
</evidence>
<keyword evidence="9" id="KW-1015">Disulfide bond</keyword>
<keyword evidence="4" id="KW-0597">Phosphoprotein</keyword>
<dbReference type="Proteomes" id="UP000694397">
    <property type="component" value="Chromosome 18"/>
</dbReference>
<dbReference type="OrthoDB" id="8670797at2759"/>
<evidence type="ECO:0000256" key="2">
    <source>
        <dbReference type="ARBA" id="ARBA00006724"/>
    </source>
</evidence>
<evidence type="ECO:0000256" key="10">
    <source>
        <dbReference type="ARBA" id="ARBA00023180"/>
    </source>
</evidence>
<proteinExistence type="inferred from homology"/>
<dbReference type="AlphaFoldDB" id="A0A8C9R3E5"/>
<dbReference type="Pfam" id="PF07213">
    <property type="entry name" value="DAP10"/>
    <property type="match status" value="1"/>
</dbReference>
<keyword evidence="6" id="KW-0732">Signal</keyword>
<evidence type="ECO:0000256" key="1">
    <source>
        <dbReference type="ARBA" id="ARBA00004479"/>
    </source>
</evidence>
<evidence type="ECO:0000256" key="7">
    <source>
        <dbReference type="ARBA" id="ARBA00022989"/>
    </source>
</evidence>
<dbReference type="InterPro" id="IPR009861">
    <property type="entry name" value="HCST"/>
</dbReference>
<name>A0A8C9R3E5_SCLFO</name>
<evidence type="ECO:0000256" key="6">
    <source>
        <dbReference type="ARBA" id="ARBA00022729"/>
    </source>
</evidence>
<keyword evidence="15" id="KW-1185">Reference proteome</keyword>
<keyword evidence="8 13" id="KW-0472">Membrane</keyword>
<protein>
    <recommendedName>
        <fullName evidence="3">Hematopoietic cell signal transducer</fullName>
    </recommendedName>
    <alternativeName>
        <fullName evidence="12">DNAX-activation protein 10</fullName>
    </alternativeName>
    <alternativeName>
        <fullName evidence="11">Membrane protein DAP10</fullName>
    </alternativeName>
</protein>
<evidence type="ECO:0000313" key="15">
    <source>
        <dbReference type="Proteomes" id="UP000694397"/>
    </source>
</evidence>
<evidence type="ECO:0000256" key="11">
    <source>
        <dbReference type="ARBA" id="ARBA00031053"/>
    </source>
</evidence>
<dbReference type="GO" id="GO:0043548">
    <property type="term" value="F:phosphatidylinositol 3-kinase binding"/>
    <property type="evidence" value="ECO:0007669"/>
    <property type="project" value="InterPro"/>
</dbReference>
<evidence type="ECO:0000256" key="4">
    <source>
        <dbReference type="ARBA" id="ARBA00022553"/>
    </source>
</evidence>
<keyword evidence="7 13" id="KW-1133">Transmembrane helix</keyword>
<dbReference type="GO" id="GO:0050776">
    <property type="term" value="P:regulation of immune response"/>
    <property type="evidence" value="ECO:0007669"/>
    <property type="project" value="InterPro"/>
</dbReference>